<keyword evidence="9" id="KW-0472">Membrane</keyword>
<organism evidence="13 14">
    <name type="scientific">Candidatus Chlamydia sanziniae</name>
    <dbReference type="NCBI Taxonomy" id="1806891"/>
    <lineage>
        <taxon>Bacteria</taxon>
        <taxon>Pseudomonadati</taxon>
        <taxon>Chlamydiota</taxon>
        <taxon>Chlamydiia</taxon>
        <taxon>Chlamydiales</taxon>
        <taxon>Chlamydiaceae</taxon>
        <taxon>Chlamydia/Chlamydophila group</taxon>
        <taxon>Chlamydia</taxon>
    </lineage>
</organism>
<sequence>MFFMPCVIATDKITNLTSSDSFDGSSSVSGGKSEDKAFTAKQTSEASGTTYHLNDNVTIQNVSSITPSGKSCFDNSMGSLTFIGGARYFIFQALNLSSPPEGAAIKNTNTALSFSNFSALVFKNASGRKSKAQGAVFVTNTAGGKVTFTTNADIIFDSNHSTKEGGAVSAHTIDLTKTSRISLLKNSSNQNGGALAAADKINFQNVVRIIFDSNTAKEKGGALYSKSGEITFTSNILNNNTVGNEYTTTIKANKAKTGGALYVEENCSITKSGPIQFAKNKATSTTTTPTDHEGCGGAICCFIPTTKLTSKTGLTISDNQRLSFDGNTATENGGGIYATKGVLSKSPFTEFIGNTAKRGGALYAENDFSITNNVLFFFGSNQAKVTSTSPTDHEGCGGAIYNITTDPASTGLTITENRTLNFTGNVAMASGGAIYATQCTLSNHASLTFFTNLSTEKGGAICTTKGTLSNNPYVEFMFNNAKRGGALYAENTLSITNSEYIFLKGNQAKITSASPTDHEGCGGGIHNIPTDPASTGLTMTGHTILNFTNNNAFFRGGAIYATKCTLSDNASLTFFQNSSAESGGAIYAKILHLTSGGPTLFTKNQIGTGGVIEISADGELELVAAKGDITFLDNETGKVIGIPKTYIKMGHANSIHLGTGAKISKLDARKGYSIYFYDPITTEPPKSGAVVEPLKINALKVTPSTISSGEKPTPAALKMSISKETSSGTLVFSGEKLTPKEAALPVNTTSTIHQDISFESGNLVLKSDAVLAVRSFIQQPDSMLFMDTGTSLETTTKSNAKGDITVTNLSVNLKSLSDKKLAKIAVKSPNGKLKLSGDLILYSHRYDYYENPILNKDLCVPLLELSALSGDVNTRNFNSLIPEELNTTTYGYQGTWSLISKKLPDSTMTLSLLWKATGYKPTLERRASLVPNSLWTAAIDLHSIQDALTTHMHNVSAYQNLWVIGISNFFHKNRTASNAGFRHISGGYIIGGSMLTPSDTAFAIAIGQLFGKAKDYVVSNIKSRIYTGSLYGQHQGSLRLHSSLRRYAPSKILLKIPEELPLVLNAQVTYARNRNNMTTKYTVPPPGISSWNNQGFAAELGSFLPIDIKDSYFTSSTPFLKLQLVYANQKSCEEKATTARGFSSSHLVNLSMPLGATFTQRSPSSRHAIQGTLSYILDIYRIQPQCLTSLLISGVSWMTWATNLERHAGKIQIASHHSPLPNFNFSMQGSFEIRASSRNYNANCNGNYSF</sequence>
<keyword evidence="5" id="KW-0134">Cell wall</keyword>
<dbReference type="KEGG" id="csaz:Cs308_0065"/>
<dbReference type="PROSITE" id="PS51208">
    <property type="entry name" value="AUTOTRANSPORTER"/>
    <property type="match status" value="1"/>
</dbReference>
<evidence type="ECO:0000256" key="7">
    <source>
        <dbReference type="ARBA" id="ARBA00022692"/>
    </source>
</evidence>
<dbReference type="InterPro" id="IPR011427">
    <property type="entry name" value="Polymorphic_membr_middle"/>
</dbReference>
<evidence type="ECO:0000256" key="5">
    <source>
        <dbReference type="ARBA" id="ARBA00022512"/>
    </source>
</evidence>
<dbReference type="Pfam" id="PF03797">
    <property type="entry name" value="Autotransporter"/>
    <property type="match status" value="1"/>
</dbReference>
<protein>
    <submittedName>
        <fullName evidence="13">Polymorphic membrane protein G family</fullName>
    </submittedName>
</protein>
<keyword evidence="14" id="KW-1185">Reference proteome</keyword>
<evidence type="ECO:0000256" key="10">
    <source>
        <dbReference type="ARBA" id="ARBA00023237"/>
    </source>
</evidence>
<evidence type="ECO:0000256" key="2">
    <source>
        <dbReference type="ARBA" id="ARBA00004416"/>
    </source>
</evidence>
<evidence type="ECO:0000256" key="1">
    <source>
        <dbReference type="ARBA" id="ARBA00004191"/>
    </source>
</evidence>
<dbReference type="Pfam" id="PF07548">
    <property type="entry name" value="ChlamPMP_M"/>
    <property type="match status" value="1"/>
</dbReference>
<comment type="similarity">
    <text evidence="3">Belongs to the PMP outer membrane protein family.</text>
</comment>
<reference evidence="14" key="1">
    <citation type="submission" date="2016-03" db="EMBL/GenBank/DDBJ databases">
        <title>Culture-independent genomics supports pathogen discovery for uncultivable bacteria within the genus Chlamydia.</title>
        <authorList>
            <person name="Taylor-Brown A."/>
            <person name="Bachmann N.L."/>
            <person name="Borel N."/>
            <person name="Polkinghorne A."/>
        </authorList>
    </citation>
    <scope>NUCLEOTIDE SEQUENCE [LARGE SCALE GENOMIC DNA]</scope>
    <source>
        <strain evidence="14">2742-308</strain>
    </source>
</reference>
<feature type="compositionally biased region" description="Low complexity" evidence="11">
    <location>
        <begin position="20"/>
        <end position="31"/>
    </location>
</feature>
<dbReference type="SUPFAM" id="SSF103515">
    <property type="entry name" value="Autotransporter"/>
    <property type="match status" value="1"/>
</dbReference>
<accession>A0A1A9HV09</accession>
<evidence type="ECO:0000313" key="13">
    <source>
        <dbReference type="EMBL" id="ANH78241.1"/>
    </source>
</evidence>
<keyword evidence="4" id="KW-1134">Transmembrane beta strand</keyword>
<evidence type="ECO:0000313" key="14">
    <source>
        <dbReference type="Proteomes" id="UP000078162"/>
    </source>
</evidence>
<keyword evidence="10" id="KW-0998">Cell outer membrane</keyword>
<gene>
    <name evidence="13" type="ORF">Cs308_0065</name>
</gene>
<evidence type="ECO:0000256" key="11">
    <source>
        <dbReference type="SAM" id="MobiDB-lite"/>
    </source>
</evidence>
<name>A0A1A9HV09_9CHLA</name>
<dbReference type="InterPro" id="IPR036709">
    <property type="entry name" value="Autotransporte_beta_dom_sf"/>
</dbReference>
<evidence type="ECO:0000256" key="8">
    <source>
        <dbReference type="ARBA" id="ARBA00022729"/>
    </source>
</evidence>
<dbReference type="InterPro" id="IPR005546">
    <property type="entry name" value="Autotransporte_beta"/>
</dbReference>
<dbReference type="Proteomes" id="UP000078162">
    <property type="component" value="Chromosome"/>
</dbReference>
<dbReference type="NCBIfam" id="TIGR01376">
    <property type="entry name" value="POMP_repeat"/>
    <property type="match status" value="8"/>
</dbReference>
<evidence type="ECO:0000256" key="6">
    <source>
        <dbReference type="ARBA" id="ARBA00022525"/>
    </source>
</evidence>
<feature type="region of interest" description="Disordered" evidence="11">
    <location>
        <begin position="20"/>
        <end position="41"/>
    </location>
</feature>
<dbReference type="PATRIC" id="fig|1806891.3.peg.63"/>
<evidence type="ECO:0000256" key="9">
    <source>
        <dbReference type="ARBA" id="ARBA00023136"/>
    </source>
</evidence>
<dbReference type="STRING" id="1806891.Cs308_0065"/>
<keyword evidence="6" id="KW-0964">Secreted</keyword>
<dbReference type="GO" id="GO:0009279">
    <property type="term" value="C:cell outer membrane"/>
    <property type="evidence" value="ECO:0007669"/>
    <property type="project" value="UniProtKB-SubCell"/>
</dbReference>
<dbReference type="InterPro" id="IPR003368">
    <property type="entry name" value="POMP_repeat"/>
</dbReference>
<feature type="domain" description="Autotransporter" evidence="12">
    <location>
        <begin position="954"/>
        <end position="1250"/>
    </location>
</feature>
<keyword evidence="7" id="KW-0812">Transmembrane</keyword>
<dbReference type="Gene3D" id="2.40.128.130">
    <property type="entry name" value="Autotransporter beta-domain"/>
    <property type="match status" value="1"/>
</dbReference>
<evidence type="ECO:0000256" key="4">
    <source>
        <dbReference type="ARBA" id="ARBA00022452"/>
    </source>
</evidence>
<dbReference type="SMART" id="SM00869">
    <property type="entry name" value="Autotransporter"/>
    <property type="match status" value="1"/>
</dbReference>
<dbReference type="EMBL" id="CP014639">
    <property type="protein sequence ID" value="ANH78241.1"/>
    <property type="molecule type" value="Genomic_DNA"/>
</dbReference>
<evidence type="ECO:0000256" key="3">
    <source>
        <dbReference type="ARBA" id="ARBA00007542"/>
    </source>
</evidence>
<comment type="subcellular location">
    <subcellularLocation>
        <location evidence="2">Cell outer membrane</location>
        <topology evidence="2">Peripheral membrane protein</topology>
        <orientation evidence="2">Extracellular side</orientation>
    </subcellularLocation>
    <subcellularLocation>
        <location evidence="1">Secreted</location>
        <location evidence="1">Cell wall</location>
    </subcellularLocation>
</comment>
<dbReference type="Pfam" id="PF02415">
    <property type="entry name" value="Chlam_PMP"/>
    <property type="match status" value="6"/>
</dbReference>
<evidence type="ECO:0000259" key="12">
    <source>
        <dbReference type="PROSITE" id="PS51208"/>
    </source>
</evidence>
<dbReference type="AlphaFoldDB" id="A0A1A9HV09"/>
<proteinExistence type="inferred from homology"/>
<keyword evidence="8" id="KW-0732">Signal</keyword>